<protein>
    <recommendedName>
        <fullName evidence="6 12">Dihydropteroate synthase</fullName>
        <shortName evidence="12">DHPS</shortName>
        <ecNumber evidence="5 12">2.5.1.15</ecNumber>
    </recommendedName>
    <alternativeName>
        <fullName evidence="11 12">Dihydropteroate pyrophosphorylase</fullName>
    </alternativeName>
</protein>
<reference evidence="15" key="3">
    <citation type="submission" date="2022-05" db="EMBL/GenBank/DDBJ databases">
        <authorList>
            <person name="Kunte H.-J."/>
        </authorList>
    </citation>
    <scope>NUCLEOTIDE SEQUENCE</scope>
    <source>
        <strain evidence="15">G5</strain>
    </source>
</reference>
<dbReference type="PANTHER" id="PTHR20941:SF1">
    <property type="entry name" value="FOLIC ACID SYNTHESIS PROTEIN FOL1"/>
    <property type="match status" value="1"/>
</dbReference>
<comment type="pathway">
    <text evidence="3 12">Cofactor biosynthesis; tetrahydrofolate biosynthesis; 7,8-dihydrofolate from 2-amino-4-hydroxy-6-hydroxymethyl-7,8-dihydropteridine diphosphate and 4-aminobenzoate: step 1/2.</text>
</comment>
<proteinExistence type="inferred from homology"/>
<dbReference type="EMBL" id="CP097330">
    <property type="protein sequence ID" value="URF03027.1"/>
    <property type="molecule type" value="Genomic_DNA"/>
</dbReference>
<dbReference type="GO" id="GO:0046654">
    <property type="term" value="P:tetrahydrofolate biosynthetic process"/>
    <property type="evidence" value="ECO:0007669"/>
    <property type="project" value="TreeGrafter"/>
</dbReference>
<evidence type="ECO:0000256" key="5">
    <source>
        <dbReference type="ARBA" id="ARBA00012458"/>
    </source>
</evidence>
<evidence type="ECO:0000256" key="2">
    <source>
        <dbReference type="ARBA" id="ARBA00001946"/>
    </source>
</evidence>
<organism evidence="15 17">
    <name type="scientific">Cupriavidus campinensis</name>
    <dbReference type="NCBI Taxonomy" id="151783"/>
    <lineage>
        <taxon>Bacteria</taxon>
        <taxon>Pseudomonadati</taxon>
        <taxon>Pseudomonadota</taxon>
        <taxon>Betaproteobacteria</taxon>
        <taxon>Burkholderiales</taxon>
        <taxon>Burkholderiaceae</taxon>
        <taxon>Cupriavidus</taxon>
    </lineage>
</organism>
<dbReference type="GO" id="GO:0005829">
    <property type="term" value="C:cytosol"/>
    <property type="evidence" value="ECO:0007669"/>
    <property type="project" value="TreeGrafter"/>
</dbReference>
<evidence type="ECO:0000313" key="17">
    <source>
        <dbReference type="Proteomes" id="UP001056132"/>
    </source>
</evidence>
<comment type="cofactor">
    <cofactor evidence="2 12">
        <name>Mg(2+)</name>
        <dbReference type="ChEBI" id="CHEBI:18420"/>
    </cofactor>
</comment>
<sequence>MSTEFFQCGRYRFARNRRPLVMGILNVTPDSFSDGGQHAGRDAALRHAEQMIAEGVDIIDIGGESSRPGSAALPLDQELARVMPIVEALAACGKPLSIDTYKPEVMRAALAGGADLINDIWGFRMPGAVEAVSGAAAGQAGLCVMHMQRDPQTMQEDPQYADVVAEVEEFLRERVSTLRAAGVDDTRISLDPGFGFGKTPDHNLRLLGQMPRLAVDGLPILAGLSRKSTLGAILGGRPPQQRVAASLAAAVCAAERGAFIVRVHDVEQTVDAIKTWWAIRHESVAGTGQSGE</sequence>
<evidence type="ECO:0000256" key="4">
    <source>
        <dbReference type="ARBA" id="ARBA00009503"/>
    </source>
</evidence>
<gene>
    <name evidence="15" type="primary">folP</name>
    <name evidence="14" type="ORF">FGG12_24110</name>
    <name evidence="15" type="ORF">M5D45_10715</name>
</gene>
<dbReference type="KEGG" id="ccam:M5D45_10715"/>
<keyword evidence="7 12" id="KW-0808">Transferase</keyword>
<dbReference type="PROSITE" id="PS00793">
    <property type="entry name" value="DHPS_2"/>
    <property type="match status" value="1"/>
</dbReference>
<feature type="domain" description="Pterin-binding" evidence="13">
    <location>
        <begin position="19"/>
        <end position="274"/>
    </location>
</feature>
<dbReference type="InterPro" id="IPR045031">
    <property type="entry name" value="DHP_synth-like"/>
</dbReference>
<dbReference type="CDD" id="cd00739">
    <property type="entry name" value="DHPS"/>
    <property type="match status" value="1"/>
</dbReference>
<dbReference type="EMBL" id="VCIZ01000018">
    <property type="protein sequence ID" value="TSP10060.1"/>
    <property type="molecule type" value="Genomic_DNA"/>
</dbReference>
<evidence type="ECO:0000259" key="13">
    <source>
        <dbReference type="PROSITE" id="PS50972"/>
    </source>
</evidence>
<dbReference type="FunFam" id="3.20.20.20:FF:000006">
    <property type="entry name" value="Dihydropteroate synthase"/>
    <property type="match status" value="1"/>
</dbReference>
<dbReference type="Proteomes" id="UP001056132">
    <property type="component" value="Chromosome 1"/>
</dbReference>
<name>A0AAE9KZP3_9BURK</name>
<dbReference type="EC" id="2.5.1.15" evidence="5 12"/>
<accession>A0AAE9KZP3</accession>
<evidence type="ECO:0000313" key="15">
    <source>
        <dbReference type="EMBL" id="URF03027.1"/>
    </source>
</evidence>
<evidence type="ECO:0000256" key="10">
    <source>
        <dbReference type="ARBA" id="ARBA00022909"/>
    </source>
</evidence>
<evidence type="ECO:0000256" key="3">
    <source>
        <dbReference type="ARBA" id="ARBA00004763"/>
    </source>
</evidence>
<dbReference type="AlphaFoldDB" id="A0AAE9KZP3"/>
<keyword evidence="9 12" id="KW-0460">Magnesium</keyword>
<dbReference type="InterPro" id="IPR011005">
    <property type="entry name" value="Dihydropteroate_synth-like_sf"/>
</dbReference>
<dbReference type="Pfam" id="PF00809">
    <property type="entry name" value="Pterin_bind"/>
    <property type="match status" value="1"/>
</dbReference>
<dbReference type="PROSITE" id="PS00792">
    <property type="entry name" value="DHPS_1"/>
    <property type="match status" value="1"/>
</dbReference>
<keyword evidence="16" id="KW-1185">Reference proteome</keyword>
<evidence type="ECO:0000256" key="11">
    <source>
        <dbReference type="ARBA" id="ARBA00030193"/>
    </source>
</evidence>
<dbReference type="InterPro" id="IPR000489">
    <property type="entry name" value="Pterin-binding_dom"/>
</dbReference>
<evidence type="ECO:0000313" key="16">
    <source>
        <dbReference type="Proteomes" id="UP000318943"/>
    </source>
</evidence>
<reference evidence="14 16" key="1">
    <citation type="submission" date="2019-05" db="EMBL/GenBank/DDBJ databases">
        <title>Whole genome sequence analysis of Cupriavidus campinensis S14E4C strain.</title>
        <authorList>
            <person name="Abbaszade G."/>
            <person name="Szabo A."/>
            <person name="Toumi M."/>
            <person name="Toth E."/>
        </authorList>
    </citation>
    <scope>NUCLEOTIDE SEQUENCE [LARGE SCALE GENOMIC DNA]</scope>
    <source>
        <strain evidence="14 16">S14E4C</strain>
    </source>
</reference>
<evidence type="ECO:0000313" key="14">
    <source>
        <dbReference type="EMBL" id="TSP10060.1"/>
    </source>
</evidence>
<dbReference type="PANTHER" id="PTHR20941">
    <property type="entry name" value="FOLATE SYNTHESIS PROTEINS"/>
    <property type="match status" value="1"/>
</dbReference>
<evidence type="ECO:0000256" key="12">
    <source>
        <dbReference type="RuleBase" id="RU361205"/>
    </source>
</evidence>
<comment type="function">
    <text evidence="12">Catalyzes the condensation of para-aminobenzoate (pABA) with 6-hydroxymethyl-7,8-dihydropterin diphosphate (DHPt-PP) to form 7,8-dihydropteroate (H2Pte), the immediate precursor of folate derivatives.</text>
</comment>
<dbReference type="Gene3D" id="3.20.20.20">
    <property type="entry name" value="Dihydropteroate synthase-like"/>
    <property type="match status" value="1"/>
</dbReference>
<dbReference type="RefSeq" id="WP_144201757.1">
    <property type="nucleotide sequence ID" value="NZ_CAJPVH010000040.1"/>
</dbReference>
<evidence type="ECO:0000256" key="8">
    <source>
        <dbReference type="ARBA" id="ARBA00022723"/>
    </source>
</evidence>
<dbReference type="GO" id="GO:0046656">
    <property type="term" value="P:folic acid biosynthetic process"/>
    <property type="evidence" value="ECO:0007669"/>
    <property type="project" value="UniProtKB-KW"/>
</dbReference>
<comment type="catalytic activity">
    <reaction evidence="1">
        <text>(7,8-dihydropterin-6-yl)methyl diphosphate + 4-aminobenzoate = 7,8-dihydropteroate + diphosphate</text>
        <dbReference type="Rhea" id="RHEA:19949"/>
        <dbReference type="ChEBI" id="CHEBI:17836"/>
        <dbReference type="ChEBI" id="CHEBI:17839"/>
        <dbReference type="ChEBI" id="CHEBI:33019"/>
        <dbReference type="ChEBI" id="CHEBI:72950"/>
        <dbReference type="EC" id="2.5.1.15"/>
    </reaction>
</comment>
<dbReference type="GO" id="GO:0004156">
    <property type="term" value="F:dihydropteroate synthase activity"/>
    <property type="evidence" value="ECO:0007669"/>
    <property type="project" value="UniProtKB-EC"/>
</dbReference>
<evidence type="ECO:0000256" key="6">
    <source>
        <dbReference type="ARBA" id="ARBA00016919"/>
    </source>
</evidence>
<dbReference type="GO" id="GO:0046872">
    <property type="term" value="F:metal ion binding"/>
    <property type="evidence" value="ECO:0007669"/>
    <property type="project" value="UniProtKB-KW"/>
</dbReference>
<keyword evidence="10 12" id="KW-0289">Folate biosynthesis</keyword>
<keyword evidence="8 12" id="KW-0479">Metal-binding</keyword>
<dbReference type="PROSITE" id="PS50972">
    <property type="entry name" value="PTERIN_BINDING"/>
    <property type="match status" value="1"/>
</dbReference>
<evidence type="ECO:0000256" key="9">
    <source>
        <dbReference type="ARBA" id="ARBA00022842"/>
    </source>
</evidence>
<reference evidence="15" key="2">
    <citation type="journal article" date="2022" name="Microbiol. Resour. Announc.">
        <title>Genome Sequence of Cupriavidus campinensis Strain G5, a Member of a Bacterial Consortium Capable of Polyethylene Degradation.</title>
        <authorList>
            <person name="Schneider B."/>
            <person name="Pfeiffer F."/>
            <person name="Dyall-Smith M."/>
            <person name="Kunte H.J."/>
        </authorList>
    </citation>
    <scope>NUCLEOTIDE SEQUENCE</scope>
    <source>
        <strain evidence="15">G5</strain>
    </source>
</reference>
<evidence type="ECO:0000256" key="7">
    <source>
        <dbReference type="ARBA" id="ARBA00022679"/>
    </source>
</evidence>
<dbReference type="InterPro" id="IPR006390">
    <property type="entry name" value="DHP_synth_dom"/>
</dbReference>
<comment type="similarity">
    <text evidence="4 12">Belongs to the DHPS family.</text>
</comment>
<dbReference type="SUPFAM" id="SSF51717">
    <property type="entry name" value="Dihydropteroate synthetase-like"/>
    <property type="match status" value="1"/>
</dbReference>
<evidence type="ECO:0000256" key="1">
    <source>
        <dbReference type="ARBA" id="ARBA00000012"/>
    </source>
</evidence>
<dbReference type="Proteomes" id="UP000318943">
    <property type="component" value="Unassembled WGS sequence"/>
</dbReference>
<dbReference type="NCBIfam" id="TIGR01496">
    <property type="entry name" value="DHPS"/>
    <property type="match status" value="1"/>
</dbReference>